<name>A0ABZ3IN09_9FIRM</name>
<reference evidence="3" key="1">
    <citation type="submission" date="2024-05" db="EMBL/GenBank/DDBJ databases">
        <title>Isolation and characterization of Sporomusa carbonis sp. nov., a carboxydotrophic hydrogenogen in the genus of Sporomusa isolated from a charcoal burning pile.</title>
        <authorList>
            <person name="Boeer T."/>
            <person name="Rosenbaum F."/>
            <person name="Eysell L."/>
            <person name="Mueller V."/>
            <person name="Daniel R."/>
            <person name="Poehlein A."/>
        </authorList>
    </citation>
    <scope>NUCLEOTIDE SEQUENCE [LARGE SCALE GENOMIC DNA]</scope>
    <source>
        <strain evidence="3">DSM 10669</strain>
    </source>
</reference>
<accession>A0ABZ3IN09</accession>
<dbReference type="Pfam" id="PF02698">
    <property type="entry name" value="DUF218"/>
    <property type="match status" value="1"/>
</dbReference>
<organism evidence="3 4">
    <name type="scientific">Sporomusa silvacetica DSM 10669</name>
    <dbReference type="NCBI Taxonomy" id="1123289"/>
    <lineage>
        <taxon>Bacteria</taxon>
        <taxon>Bacillati</taxon>
        <taxon>Bacillota</taxon>
        <taxon>Negativicutes</taxon>
        <taxon>Selenomonadales</taxon>
        <taxon>Sporomusaceae</taxon>
        <taxon>Sporomusa</taxon>
    </lineage>
</organism>
<dbReference type="PANTHER" id="PTHR30336:SF4">
    <property type="entry name" value="ENVELOPE BIOGENESIS FACTOR ELYC"/>
    <property type="match status" value="1"/>
</dbReference>
<dbReference type="RefSeq" id="WP_094605084.1">
    <property type="nucleotide sequence ID" value="NZ_CP155573.1"/>
</dbReference>
<proteinExistence type="predicted"/>
<dbReference type="InterPro" id="IPR014729">
    <property type="entry name" value="Rossmann-like_a/b/a_fold"/>
</dbReference>
<keyword evidence="1" id="KW-1133">Transmembrane helix</keyword>
<sequence length="194" mass="21322">MKLLIHQKLRRYLLLLVILTVAVVEIPIIAVGHLTKPMPSDTIIVLGAKLIGSQPSTMLRLRLDEAIQLYKQGYAPTIIVSGAQGLDEIATEASIMRSYLVASGIPAEKIYLEEKSYNTYQNLLNSKTIMREQGFRQAIIVSNASHIRRSLVLAQQLGIEASGSPAPMADNAYLTAKQYAREGAAMLSLLVFNK</sequence>
<dbReference type="CDD" id="cd06259">
    <property type="entry name" value="YdcF-like"/>
    <property type="match status" value="1"/>
</dbReference>
<evidence type="ECO:0000256" key="1">
    <source>
        <dbReference type="SAM" id="Phobius"/>
    </source>
</evidence>
<dbReference type="EMBL" id="CP155573">
    <property type="protein sequence ID" value="XFO66960.1"/>
    <property type="molecule type" value="Genomic_DNA"/>
</dbReference>
<dbReference type="PANTHER" id="PTHR30336">
    <property type="entry name" value="INNER MEMBRANE PROTEIN, PROBABLE PERMEASE"/>
    <property type="match status" value="1"/>
</dbReference>
<dbReference type="Proteomes" id="UP000216752">
    <property type="component" value="Chromosome"/>
</dbReference>
<dbReference type="InterPro" id="IPR051599">
    <property type="entry name" value="Cell_Envelope_Assoc"/>
</dbReference>
<evidence type="ECO:0000313" key="4">
    <source>
        <dbReference type="Proteomes" id="UP000216752"/>
    </source>
</evidence>
<protein>
    <recommendedName>
        <fullName evidence="2">DUF218 domain-containing protein</fullName>
    </recommendedName>
</protein>
<evidence type="ECO:0000259" key="2">
    <source>
        <dbReference type="Pfam" id="PF02698"/>
    </source>
</evidence>
<keyword evidence="1" id="KW-0472">Membrane</keyword>
<feature type="transmembrane region" description="Helical" evidence="1">
    <location>
        <begin position="12"/>
        <end position="34"/>
    </location>
</feature>
<feature type="domain" description="DUF218" evidence="2">
    <location>
        <begin position="41"/>
        <end position="176"/>
    </location>
</feature>
<dbReference type="InterPro" id="IPR003848">
    <property type="entry name" value="DUF218"/>
</dbReference>
<keyword evidence="1" id="KW-0812">Transmembrane</keyword>
<evidence type="ECO:0000313" key="3">
    <source>
        <dbReference type="EMBL" id="XFO66960.1"/>
    </source>
</evidence>
<dbReference type="Gene3D" id="3.40.50.620">
    <property type="entry name" value="HUPs"/>
    <property type="match status" value="1"/>
</dbReference>
<keyword evidence="4" id="KW-1185">Reference proteome</keyword>
<gene>
    <name evidence="3" type="ORF">SPSIL_031310</name>
</gene>